<dbReference type="OrthoDB" id="9760225at2"/>
<keyword evidence="6" id="KW-1185">Reference proteome</keyword>
<evidence type="ECO:0000256" key="2">
    <source>
        <dbReference type="HAMAP-Rule" id="MF_01411"/>
    </source>
</evidence>
<keyword evidence="1 2" id="KW-0998">Cell outer membrane</keyword>
<evidence type="ECO:0000259" key="3">
    <source>
        <dbReference type="Pfam" id="PF04453"/>
    </source>
</evidence>
<dbReference type="Proteomes" id="UP000297890">
    <property type="component" value="Unassembled WGS sequence"/>
</dbReference>
<gene>
    <name evidence="2 5" type="primary">lptD</name>
    <name evidence="5" type="ORF">E4680_07945</name>
</gene>
<dbReference type="PANTHER" id="PTHR30189:SF1">
    <property type="entry name" value="LPS-ASSEMBLY PROTEIN LPTD"/>
    <property type="match status" value="1"/>
</dbReference>
<feature type="domain" description="LptD C-terminal" evidence="3">
    <location>
        <begin position="303"/>
        <end position="668"/>
    </location>
</feature>
<comment type="subcellular location">
    <subcellularLocation>
        <location evidence="2">Cell outer membrane</location>
    </subcellularLocation>
</comment>
<evidence type="ECO:0000259" key="4">
    <source>
        <dbReference type="Pfam" id="PF19838"/>
    </source>
</evidence>
<dbReference type="AlphaFoldDB" id="A0A4Z0F9M4"/>
<protein>
    <recommendedName>
        <fullName evidence="2">LPS-assembly protein LptD</fullName>
    </recommendedName>
</protein>
<organism evidence="5 6">
    <name type="scientific">Candidatus Macondimonas diazotrophica</name>
    <dbReference type="NCBI Taxonomy" id="2305248"/>
    <lineage>
        <taxon>Bacteria</taxon>
        <taxon>Pseudomonadati</taxon>
        <taxon>Pseudomonadota</taxon>
        <taxon>Gammaproteobacteria</taxon>
        <taxon>Chromatiales</taxon>
        <taxon>Ectothiorhodospiraceae</taxon>
        <taxon>Candidatus Macondimonas</taxon>
    </lineage>
</organism>
<dbReference type="Pfam" id="PF19838">
    <property type="entry name" value="LptD_2"/>
    <property type="match status" value="1"/>
</dbReference>
<name>A0A4Z0F9M4_9GAMM</name>
<dbReference type="PANTHER" id="PTHR30189">
    <property type="entry name" value="LPS-ASSEMBLY PROTEIN"/>
    <property type="match status" value="1"/>
</dbReference>
<comment type="function">
    <text evidence="2">Together with LptE, is involved in the assembly of lipopolysaccharide (LPS) at the surface of the outer membrane.</text>
</comment>
<accession>A0A4Z0F9M4</accession>
<evidence type="ECO:0000313" key="5">
    <source>
        <dbReference type="EMBL" id="TFZ82405.1"/>
    </source>
</evidence>
<dbReference type="InterPro" id="IPR020889">
    <property type="entry name" value="LipoPS_assembly_LptD"/>
</dbReference>
<keyword evidence="2" id="KW-0732">Signal</keyword>
<dbReference type="RefSeq" id="WP_135281880.1">
    <property type="nucleotide sequence ID" value="NZ_SRIO01000009.1"/>
</dbReference>
<comment type="similarity">
    <text evidence="2">Belongs to the LptD family.</text>
</comment>
<evidence type="ECO:0000313" key="6">
    <source>
        <dbReference type="Proteomes" id="UP000297890"/>
    </source>
</evidence>
<dbReference type="EMBL" id="SRIO01000009">
    <property type="protein sequence ID" value="TFZ82405.1"/>
    <property type="molecule type" value="Genomic_DNA"/>
</dbReference>
<comment type="subunit">
    <text evidence="2">Component of the lipopolysaccharide transport and assembly complex. Interacts with LptE and LptA.</text>
</comment>
<proteinExistence type="inferred from homology"/>
<feature type="chain" id="PRO_5021521730" description="LPS-assembly protein LptD" evidence="2">
    <location>
        <begin position="31"/>
        <end position="750"/>
    </location>
</feature>
<keyword evidence="2" id="KW-0472">Membrane</keyword>
<dbReference type="GO" id="GO:0009279">
    <property type="term" value="C:cell outer membrane"/>
    <property type="evidence" value="ECO:0007669"/>
    <property type="project" value="UniProtKB-SubCell"/>
</dbReference>
<feature type="domain" description="LPS-assembly protein LptD central" evidence="4">
    <location>
        <begin position="202"/>
        <end position="280"/>
    </location>
</feature>
<dbReference type="Pfam" id="PF04453">
    <property type="entry name" value="LptD"/>
    <property type="match status" value="1"/>
</dbReference>
<dbReference type="InterPro" id="IPR007543">
    <property type="entry name" value="LptD_C"/>
</dbReference>
<dbReference type="GO" id="GO:0015920">
    <property type="term" value="P:lipopolysaccharide transport"/>
    <property type="evidence" value="ECO:0007669"/>
    <property type="project" value="InterPro"/>
</dbReference>
<dbReference type="HAMAP" id="MF_01411">
    <property type="entry name" value="LPS_assembly_LptD"/>
    <property type="match status" value="1"/>
</dbReference>
<reference evidence="5 6" key="1">
    <citation type="journal article" date="2019" name="ISME J.">
        <title>Candidatus Macondimonas diazotrophica, a novel gammaproteobacterial genus dominating crude-oil-contaminated coastal sediments.</title>
        <authorList>
            <person name="Karthikeyan S."/>
            <person name="Konstantinidis K."/>
        </authorList>
    </citation>
    <scope>NUCLEOTIDE SEQUENCE [LARGE SCALE GENOMIC DNA]</scope>
    <source>
        <strain evidence="5 6">KTK01</strain>
    </source>
</reference>
<comment type="caution">
    <text evidence="2">Lacks conserved residue(s) required for the propagation of feature annotation.</text>
</comment>
<dbReference type="InterPro" id="IPR045659">
    <property type="entry name" value="LptD_2"/>
</dbReference>
<dbReference type="GO" id="GO:1990351">
    <property type="term" value="C:transporter complex"/>
    <property type="evidence" value="ECO:0007669"/>
    <property type="project" value="TreeGrafter"/>
</dbReference>
<dbReference type="GO" id="GO:0043165">
    <property type="term" value="P:Gram-negative-bacterium-type cell outer membrane assembly"/>
    <property type="evidence" value="ECO:0007669"/>
    <property type="project" value="UniProtKB-UniRule"/>
</dbReference>
<feature type="signal peptide" evidence="2">
    <location>
        <begin position="1"/>
        <end position="30"/>
    </location>
</feature>
<evidence type="ECO:0000256" key="1">
    <source>
        <dbReference type="ARBA" id="ARBA00023237"/>
    </source>
</evidence>
<dbReference type="InterPro" id="IPR050218">
    <property type="entry name" value="LptD"/>
</dbReference>
<sequence length="750" mass="83971" precursor="true">MVAKKNRARQWRAAGSLTALLGVAAQPAFGEAADVQTACGPVNPLESLRQQYPGGNPRDSRVFIDADRASVAEEGLSMMRGSVVVRRGSTTLLAPELRYDGSRSVLAGESGLTVLSDALDLQAQVGRVAAERGEGRFEDARFYLRKRVGRGTASTVQTAEDGPSRLREVRFTTCPADQGDGDWYLRAQDVQLDFDSGQGTARNAQVVFKGIPLIYTPWLAFPITDERMSGFLAPRMGSSNDRGLDLSVPYYWNIAPERDATFTPRLMSKRGLQLQSEYRYLGALGQGVLYNEYLPNDQILGEDRTLWSYRHQAKPAPDWQAKIDYSSVSDIDYFEDLSTTLNRSSSRYLQRQAALGYGGPQWDLFFRAQDFQLVDPRRRGEPEPYQRLPQVMARTRNPQALAGPLVYDLRAEAVRFGRDGNRQGERLDAELGVGAAWDRGGYFARPRLAYRQTQYSLIDPVAIDGEQNPSRGQPIVSLDTGLRFERDVDWATRPFLQTLEPRLFYLYVPERDQSELPVFDTRLPEFDFLRLFDTNRYVGADRQGSANQVTTAVSSALRDGETGAPVVEATLGRINRFTPSDPLLPDEEGAEIGDSTNLAEAAAYLGADTRARFQIEWDDDEQTAIQQVAEVRYQPEPRKLIGVAYRLRRDLGEPLEQVDLMGSWPVTPELAAVGRWNYSLRDDQDLESLLGIEYRSCCWAVQVAGRRYVRNLDEVDQGIYLQLELTGLGRLGDGIQSFLNRAMVGDETMP</sequence>
<comment type="caution">
    <text evidence="5">The sequence shown here is derived from an EMBL/GenBank/DDBJ whole genome shotgun (WGS) entry which is preliminary data.</text>
</comment>